<accession>A0A2T0N6A7</accession>
<dbReference type="PROSITE" id="PS50110">
    <property type="entry name" value="RESPONSE_REGULATORY"/>
    <property type="match status" value="1"/>
</dbReference>
<dbReference type="Proteomes" id="UP000238312">
    <property type="component" value="Unassembled WGS sequence"/>
</dbReference>
<protein>
    <submittedName>
        <fullName evidence="3">Response regulator receiver domain-containing protein</fullName>
    </submittedName>
</protein>
<evidence type="ECO:0000259" key="2">
    <source>
        <dbReference type="PROSITE" id="PS50110"/>
    </source>
</evidence>
<proteinExistence type="predicted"/>
<dbReference type="SMART" id="SM00448">
    <property type="entry name" value="REC"/>
    <property type="match status" value="1"/>
</dbReference>
<dbReference type="GO" id="GO:0000160">
    <property type="term" value="P:phosphorelay signal transduction system"/>
    <property type="evidence" value="ECO:0007669"/>
    <property type="project" value="InterPro"/>
</dbReference>
<dbReference type="CDD" id="cd17557">
    <property type="entry name" value="REC_Rcp-like"/>
    <property type="match status" value="1"/>
</dbReference>
<dbReference type="Gene3D" id="3.40.50.2300">
    <property type="match status" value="1"/>
</dbReference>
<dbReference type="RefSeq" id="WP_219911689.1">
    <property type="nucleotide sequence ID" value="NZ_PVNG01000003.1"/>
</dbReference>
<evidence type="ECO:0000313" key="4">
    <source>
        <dbReference type="Proteomes" id="UP000238312"/>
    </source>
</evidence>
<dbReference type="EMBL" id="PVNG01000003">
    <property type="protein sequence ID" value="PRX68112.1"/>
    <property type="molecule type" value="Genomic_DNA"/>
</dbReference>
<dbReference type="InterPro" id="IPR001789">
    <property type="entry name" value="Sig_transdc_resp-reg_receiver"/>
</dbReference>
<feature type="modified residue" description="4-aspartylphosphate" evidence="1">
    <location>
        <position position="66"/>
    </location>
</feature>
<dbReference type="InterPro" id="IPR052893">
    <property type="entry name" value="TCS_response_regulator"/>
</dbReference>
<feature type="domain" description="Response regulatory" evidence="2">
    <location>
        <begin position="8"/>
        <end position="133"/>
    </location>
</feature>
<organism evidence="3 4">
    <name type="scientific">Nonomuraea fuscirosea</name>
    <dbReference type="NCBI Taxonomy" id="1291556"/>
    <lineage>
        <taxon>Bacteria</taxon>
        <taxon>Bacillati</taxon>
        <taxon>Actinomycetota</taxon>
        <taxon>Actinomycetes</taxon>
        <taxon>Streptosporangiales</taxon>
        <taxon>Streptosporangiaceae</taxon>
        <taxon>Nonomuraea</taxon>
    </lineage>
</organism>
<dbReference type="Pfam" id="PF00072">
    <property type="entry name" value="Response_reg"/>
    <property type="match status" value="1"/>
</dbReference>
<name>A0A2T0N6A7_9ACTN</name>
<sequence length="155" mass="17501">MTTGKPIEVLLVEDDPGDELITREAFEDNKIRNNLHVVRDGLEALDFVHRRNAYEGAPRPDLILLDLNLPKYDGRQVLEQIKGDPALRSIPVVVLTTSLAEEDILRSYELFANAYVSKPVDLDRFMAVIRQIDDFFVTVVRLPGRASLGGDDDLR</sequence>
<gene>
    <name evidence="3" type="ORF">B0I32_10373</name>
</gene>
<evidence type="ECO:0000256" key="1">
    <source>
        <dbReference type="PROSITE-ProRule" id="PRU00169"/>
    </source>
</evidence>
<comment type="caution">
    <text evidence="3">The sequence shown here is derived from an EMBL/GenBank/DDBJ whole genome shotgun (WGS) entry which is preliminary data.</text>
</comment>
<dbReference type="InterPro" id="IPR011006">
    <property type="entry name" value="CheY-like_superfamily"/>
</dbReference>
<keyword evidence="1" id="KW-0597">Phosphoprotein</keyword>
<evidence type="ECO:0000313" key="3">
    <source>
        <dbReference type="EMBL" id="PRX68112.1"/>
    </source>
</evidence>
<dbReference type="AlphaFoldDB" id="A0A2T0N6A7"/>
<keyword evidence="4" id="KW-1185">Reference proteome</keyword>
<dbReference type="PANTHER" id="PTHR44520:SF2">
    <property type="entry name" value="RESPONSE REGULATOR RCP1"/>
    <property type="match status" value="1"/>
</dbReference>
<dbReference type="PANTHER" id="PTHR44520">
    <property type="entry name" value="RESPONSE REGULATOR RCP1-RELATED"/>
    <property type="match status" value="1"/>
</dbReference>
<dbReference type="SUPFAM" id="SSF52172">
    <property type="entry name" value="CheY-like"/>
    <property type="match status" value="1"/>
</dbReference>
<reference evidence="3 4" key="1">
    <citation type="submission" date="2018-03" db="EMBL/GenBank/DDBJ databases">
        <title>Genomic Encyclopedia of Type Strains, Phase III (KMG-III): the genomes of soil and plant-associated and newly described type strains.</title>
        <authorList>
            <person name="Whitman W."/>
        </authorList>
    </citation>
    <scope>NUCLEOTIDE SEQUENCE [LARGE SCALE GENOMIC DNA]</scope>
    <source>
        <strain evidence="3 4">CGMCC 4.7104</strain>
    </source>
</reference>